<dbReference type="InterPro" id="IPR012336">
    <property type="entry name" value="Thioredoxin-like_fold"/>
</dbReference>
<dbReference type="eggNOG" id="COG0526">
    <property type="taxonomic scope" value="Bacteria"/>
</dbReference>
<accession>D1PZQ3</accession>
<evidence type="ECO:0000313" key="6">
    <source>
        <dbReference type="EMBL" id="EFA43211.1"/>
    </source>
</evidence>
<dbReference type="PANTHER" id="PTHR42852">
    <property type="entry name" value="THIOL:DISULFIDE INTERCHANGE PROTEIN DSBE"/>
    <property type="match status" value="1"/>
</dbReference>
<evidence type="ECO:0000256" key="4">
    <source>
        <dbReference type="ARBA" id="ARBA00023284"/>
    </source>
</evidence>
<dbReference type="PANTHER" id="PTHR42852:SF6">
    <property type="entry name" value="THIOL:DISULFIDE INTERCHANGE PROTEIN DSBE"/>
    <property type="match status" value="1"/>
</dbReference>
<proteinExistence type="predicted"/>
<reference evidence="6 7" key="1">
    <citation type="submission" date="2009-10" db="EMBL/GenBank/DDBJ databases">
        <authorList>
            <person name="Qin X."/>
            <person name="Bachman B."/>
            <person name="Battles P."/>
            <person name="Bell A."/>
            <person name="Bess C."/>
            <person name="Bickham C."/>
            <person name="Chaboub L."/>
            <person name="Chen D."/>
            <person name="Coyle M."/>
            <person name="Deiros D.R."/>
            <person name="Dinh H."/>
            <person name="Forbes L."/>
            <person name="Fowler G."/>
            <person name="Francisco L."/>
            <person name="Fu Q."/>
            <person name="Gubbala S."/>
            <person name="Hale W."/>
            <person name="Han Y."/>
            <person name="Hemphill L."/>
            <person name="Highlander S.K."/>
            <person name="Hirani K."/>
            <person name="Hogues M."/>
            <person name="Jackson L."/>
            <person name="Jakkamsetti A."/>
            <person name="Javaid M."/>
            <person name="Jiang H."/>
            <person name="Korchina V."/>
            <person name="Kovar C."/>
            <person name="Lara F."/>
            <person name="Lee S."/>
            <person name="Mata R."/>
            <person name="Mathew T."/>
            <person name="Moen C."/>
            <person name="Morales K."/>
            <person name="Munidasa M."/>
            <person name="Nazareth L."/>
            <person name="Ngo R."/>
            <person name="Nguyen L."/>
            <person name="Okwuonu G."/>
            <person name="Ongeri F."/>
            <person name="Patil S."/>
            <person name="Petrosino J."/>
            <person name="Pham C."/>
            <person name="Pham P."/>
            <person name="Pu L.-L."/>
            <person name="Puazo M."/>
            <person name="Raj R."/>
            <person name="Reid J."/>
            <person name="Rouhana J."/>
            <person name="Saada N."/>
            <person name="Shang Y."/>
            <person name="Simmons D."/>
            <person name="Thornton R."/>
            <person name="Warren J."/>
            <person name="Weissenberger G."/>
            <person name="Zhang J."/>
            <person name="Zhang L."/>
            <person name="Zhou C."/>
            <person name="Zhu D."/>
            <person name="Muzny D."/>
            <person name="Worley K."/>
            <person name="Gibbs R."/>
        </authorList>
    </citation>
    <scope>NUCLEOTIDE SEQUENCE [LARGE SCALE GENOMIC DNA]</scope>
    <source>
        <strain evidence="6 7">DSM 17361</strain>
    </source>
</reference>
<evidence type="ECO:0000256" key="1">
    <source>
        <dbReference type="ARBA" id="ARBA00004196"/>
    </source>
</evidence>
<dbReference type="PROSITE" id="PS51352">
    <property type="entry name" value="THIOREDOXIN_2"/>
    <property type="match status" value="1"/>
</dbReference>
<evidence type="ECO:0000256" key="2">
    <source>
        <dbReference type="ARBA" id="ARBA00022748"/>
    </source>
</evidence>
<evidence type="ECO:0000313" key="7">
    <source>
        <dbReference type="Proteomes" id="UP000003160"/>
    </source>
</evidence>
<keyword evidence="4" id="KW-0676">Redox-active center</keyword>
<sequence>MYVTKETRLMMKHLLITLLLLASVIYPAAAESYVQVRGTVSGAEHPERISLVSVKNGQPVEYASTAVSQEKSFGFILEPATDKDFYYLSDGNRYFRVALSGATPITVNWTEEGFSFVHAGNTINDFLQRWNNLNTLLVKRKGEPYGAFFTRFDSVRTQAGHLLQQITDQSFAAEANDLIQTDLLYRFIMYLQKNQQTYDSEEQTSAYYKDIMQTFPESTVRLLHQPYGLSLMKAYFSYKQTYIFRGRNYEMDEQLKELRVPELAEAYILGNVPTEGYDKYLAYELKYLPLLSEKGRQMMRNDLPRPIFKMDAGEKAPNLMYSDANGNLHALSEFRGNYVYVDLWATWCAPCKAEIPHLQKTEQKYKGHNISFVSISIDKNKAKWLQYLKENKLTGLQLWAGNWDMLPKEMNVGSIPRFLLIDPQGNWVSSNADRPSNPELDKLLESLLEKR</sequence>
<dbReference type="CDD" id="cd02966">
    <property type="entry name" value="TlpA_like_family"/>
    <property type="match status" value="1"/>
</dbReference>
<dbReference type="Proteomes" id="UP000003160">
    <property type="component" value="Unassembled WGS sequence"/>
</dbReference>
<dbReference type="InterPro" id="IPR013766">
    <property type="entry name" value="Thioredoxin_domain"/>
</dbReference>
<organism evidence="6 7">
    <name type="scientific">Hallella bergensis DSM 17361</name>
    <dbReference type="NCBI Taxonomy" id="585502"/>
    <lineage>
        <taxon>Bacteria</taxon>
        <taxon>Pseudomonadati</taxon>
        <taxon>Bacteroidota</taxon>
        <taxon>Bacteroidia</taxon>
        <taxon>Bacteroidales</taxon>
        <taxon>Prevotellaceae</taxon>
        <taxon>Hallella</taxon>
    </lineage>
</organism>
<dbReference type="EMBL" id="ACKS01000085">
    <property type="protein sequence ID" value="EFA43211.1"/>
    <property type="molecule type" value="Genomic_DNA"/>
</dbReference>
<dbReference type="AlphaFoldDB" id="D1PZQ3"/>
<feature type="domain" description="Thioredoxin" evidence="5">
    <location>
        <begin position="310"/>
        <end position="449"/>
    </location>
</feature>
<dbReference type="GO" id="GO:0030313">
    <property type="term" value="C:cell envelope"/>
    <property type="evidence" value="ECO:0007669"/>
    <property type="project" value="UniProtKB-SubCell"/>
</dbReference>
<evidence type="ECO:0000256" key="3">
    <source>
        <dbReference type="ARBA" id="ARBA00023157"/>
    </source>
</evidence>
<comment type="subcellular location">
    <subcellularLocation>
        <location evidence="1">Cell envelope</location>
    </subcellularLocation>
</comment>
<keyword evidence="3" id="KW-1015">Disulfide bond</keyword>
<dbReference type="InterPro" id="IPR050553">
    <property type="entry name" value="Thioredoxin_ResA/DsbE_sf"/>
</dbReference>
<dbReference type="GO" id="GO:0017004">
    <property type="term" value="P:cytochrome complex assembly"/>
    <property type="evidence" value="ECO:0007669"/>
    <property type="project" value="UniProtKB-KW"/>
</dbReference>
<name>D1PZQ3_9BACT</name>
<keyword evidence="7" id="KW-1185">Reference proteome</keyword>
<gene>
    <name evidence="6" type="ORF">HMPREF0645_2438</name>
</gene>
<dbReference type="InterPro" id="IPR036249">
    <property type="entry name" value="Thioredoxin-like_sf"/>
</dbReference>
<keyword evidence="2" id="KW-0201">Cytochrome c-type biogenesis</keyword>
<dbReference type="HOGENOM" id="CLU_042529_1_1_10"/>
<dbReference type="SUPFAM" id="SSF52833">
    <property type="entry name" value="Thioredoxin-like"/>
    <property type="match status" value="1"/>
</dbReference>
<dbReference type="Gene3D" id="3.40.30.10">
    <property type="entry name" value="Glutaredoxin"/>
    <property type="match status" value="1"/>
</dbReference>
<dbReference type="Pfam" id="PF13905">
    <property type="entry name" value="Thioredoxin_8"/>
    <property type="match status" value="1"/>
</dbReference>
<evidence type="ECO:0000259" key="5">
    <source>
        <dbReference type="PROSITE" id="PS51352"/>
    </source>
</evidence>
<protein>
    <submittedName>
        <fullName evidence="6">Redoxin family protein</fullName>
    </submittedName>
</protein>
<comment type="caution">
    <text evidence="6">The sequence shown here is derived from an EMBL/GenBank/DDBJ whole genome shotgun (WGS) entry which is preliminary data.</text>
</comment>